<dbReference type="Proteomes" id="UP000702425">
    <property type="component" value="Unassembled WGS sequence"/>
</dbReference>
<evidence type="ECO:0000256" key="1">
    <source>
        <dbReference type="ARBA" id="ARBA00022553"/>
    </source>
</evidence>
<dbReference type="Gene3D" id="3.40.50.2300">
    <property type="match status" value="1"/>
</dbReference>
<gene>
    <name evidence="5" type="primary">spo0F</name>
    <name evidence="5" type="ORF">E5S67_04368</name>
</gene>
<dbReference type="SMART" id="SM00448">
    <property type="entry name" value="REC"/>
    <property type="match status" value="1"/>
</dbReference>
<evidence type="ECO:0000256" key="3">
    <source>
        <dbReference type="PROSITE-ProRule" id="PRU00169"/>
    </source>
</evidence>
<evidence type="ECO:0000313" key="6">
    <source>
        <dbReference type="Proteomes" id="UP000702425"/>
    </source>
</evidence>
<dbReference type="PANTHER" id="PTHR44591:SF14">
    <property type="entry name" value="PROTEIN PILG"/>
    <property type="match status" value="1"/>
</dbReference>
<keyword evidence="6" id="KW-1185">Reference proteome</keyword>
<reference evidence="5 6" key="1">
    <citation type="journal article" date="2020" name="Sci. Rep.">
        <title>A novel cyanobacterial geosmin producer, revising GeoA distribution and dispersion patterns in Bacteria.</title>
        <authorList>
            <person name="Churro C."/>
            <person name="Semedo-Aguiar A.P."/>
            <person name="Silva A.D."/>
            <person name="Pereira-Leal J.B."/>
            <person name="Leite R.B."/>
        </authorList>
    </citation>
    <scope>NUCLEOTIDE SEQUENCE [LARGE SCALE GENOMIC DNA]</scope>
    <source>
        <strain evidence="5 6">IPMA8</strain>
    </source>
</reference>
<dbReference type="EC" id="2.7.-.-" evidence="5"/>
<sequence>MTSILVVEDSWLTRRVICKILRAEGYEAWEASSGPEALELLGTKTPNCMLLDLLMPEMEGREVLQAMRDRGYKIPVIVITADIQATTHSECMELGALAVIHKMPNSEELIGWIKKALSASEESTQ</sequence>
<accession>A0ABX2D361</accession>
<keyword evidence="2" id="KW-0902">Two-component regulatory system</keyword>
<comment type="caution">
    <text evidence="5">The sequence shown here is derived from an EMBL/GenBank/DDBJ whole genome shotgun (WGS) entry which is preliminary data.</text>
</comment>
<feature type="modified residue" description="4-aspartylphosphate" evidence="3">
    <location>
        <position position="52"/>
    </location>
</feature>
<dbReference type="SUPFAM" id="SSF52172">
    <property type="entry name" value="CheY-like"/>
    <property type="match status" value="1"/>
</dbReference>
<dbReference type="GO" id="GO:0016740">
    <property type="term" value="F:transferase activity"/>
    <property type="evidence" value="ECO:0007669"/>
    <property type="project" value="UniProtKB-KW"/>
</dbReference>
<evidence type="ECO:0000259" key="4">
    <source>
        <dbReference type="PROSITE" id="PS50110"/>
    </source>
</evidence>
<dbReference type="InterPro" id="IPR050595">
    <property type="entry name" value="Bact_response_regulator"/>
</dbReference>
<dbReference type="PROSITE" id="PS50110">
    <property type="entry name" value="RESPONSE_REGULATORY"/>
    <property type="match status" value="1"/>
</dbReference>
<feature type="domain" description="Response regulatory" evidence="4">
    <location>
        <begin position="3"/>
        <end position="117"/>
    </location>
</feature>
<dbReference type="RefSeq" id="WP_172190481.1">
    <property type="nucleotide sequence ID" value="NZ_CAWPPK010000308.1"/>
</dbReference>
<dbReference type="InterPro" id="IPR001789">
    <property type="entry name" value="Sig_transdc_resp-reg_receiver"/>
</dbReference>
<dbReference type="PANTHER" id="PTHR44591">
    <property type="entry name" value="STRESS RESPONSE REGULATOR PROTEIN 1"/>
    <property type="match status" value="1"/>
</dbReference>
<dbReference type="InterPro" id="IPR011006">
    <property type="entry name" value="CheY-like_superfamily"/>
</dbReference>
<dbReference type="CDD" id="cd00156">
    <property type="entry name" value="REC"/>
    <property type="match status" value="1"/>
</dbReference>
<name>A0ABX2D361_9CYAN</name>
<protein>
    <submittedName>
        <fullName evidence="5">Sporulation initiation phosphotransferase F</fullName>
        <ecNumber evidence="5">2.7.-.-</ecNumber>
    </submittedName>
</protein>
<dbReference type="Pfam" id="PF00072">
    <property type="entry name" value="Response_reg"/>
    <property type="match status" value="1"/>
</dbReference>
<dbReference type="EMBL" id="SRRZ01000090">
    <property type="protein sequence ID" value="NQE36603.1"/>
    <property type="molecule type" value="Genomic_DNA"/>
</dbReference>
<keyword evidence="5" id="KW-0808">Transferase</keyword>
<evidence type="ECO:0000313" key="5">
    <source>
        <dbReference type="EMBL" id="NQE36603.1"/>
    </source>
</evidence>
<keyword evidence="1 3" id="KW-0597">Phosphoprotein</keyword>
<proteinExistence type="predicted"/>
<organism evidence="5 6">
    <name type="scientific">Microcoleus asticus IPMA8</name>
    <dbReference type="NCBI Taxonomy" id="2563858"/>
    <lineage>
        <taxon>Bacteria</taxon>
        <taxon>Bacillati</taxon>
        <taxon>Cyanobacteriota</taxon>
        <taxon>Cyanophyceae</taxon>
        <taxon>Oscillatoriophycideae</taxon>
        <taxon>Oscillatoriales</taxon>
        <taxon>Microcoleaceae</taxon>
        <taxon>Microcoleus</taxon>
        <taxon>Microcoleus asticus</taxon>
    </lineage>
</organism>
<evidence type="ECO:0000256" key="2">
    <source>
        <dbReference type="ARBA" id="ARBA00023012"/>
    </source>
</evidence>